<protein>
    <recommendedName>
        <fullName evidence="4">Transglycosylase SLT domain-containing protein</fullName>
    </recommendedName>
</protein>
<feature type="transmembrane region" description="Helical" evidence="1">
    <location>
        <begin position="296"/>
        <end position="320"/>
    </location>
</feature>
<dbReference type="AlphaFoldDB" id="V2TQ76"/>
<feature type="transmembrane region" description="Helical" evidence="1">
    <location>
        <begin position="259"/>
        <end position="284"/>
    </location>
</feature>
<dbReference type="SUPFAM" id="SSF53955">
    <property type="entry name" value="Lysozyme-like"/>
    <property type="match status" value="1"/>
</dbReference>
<name>V2TQ76_9GAMM</name>
<keyword evidence="1" id="KW-0472">Membrane</keyword>
<reference evidence="2 3" key="1">
    <citation type="submission" date="2013-10" db="EMBL/GenBank/DDBJ databases">
        <title>The Genome Sequence of Acinetobacter nectaris CIP 110549.</title>
        <authorList>
            <consortium name="The Broad Institute Genomics Platform"/>
            <consortium name="The Broad Institute Genome Sequencing Center for Infectious Disease"/>
            <person name="Cerqueira G."/>
            <person name="Feldgarden M."/>
            <person name="Courvalin P."/>
            <person name="Grillot-Courvalin C."/>
            <person name="Clermont D."/>
            <person name="Rocha E."/>
            <person name="Yoon E.-J."/>
            <person name="Nemec A."/>
            <person name="Young S.K."/>
            <person name="Zeng Q."/>
            <person name="Gargeya S."/>
            <person name="Fitzgerald M."/>
            <person name="Abouelleil A."/>
            <person name="Alvarado L."/>
            <person name="Berlin A.M."/>
            <person name="Chapman S.B."/>
            <person name="Gainer-Dewar J."/>
            <person name="Goldberg J."/>
            <person name="Gnerre S."/>
            <person name="Griggs A."/>
            <person name="Gujja S."/>
            <person name="Hansen M."/>
            <person name="Howarth C."/>
            <person name="Imamovic A."/>
            <person name="Ireland A."/>
            <person name="Larimer J."/>
            <person name="McCowan C."/>
            <person name="Murphy C."/>
            <person name="Pearson M."/>
            <person name="Poon T.W."/>
            <person name="Priest M."/>
            <person name="Roberts A."/>
            <person name="Saif S."/>
            <person name="Shea T."/>
            <person name="Sykes S."/>
            <person name="Wortman J."/>
            <person name="Nusbaum C."/>
            <person name="Birren B."/>
        </authorList>
    </citation>
    <scope>NUCLEOTIDE SEQUENCE [LARGE SCALE GENOMIC DNA]</scope>
    <source>
        <strain evidence="2 3">CIP 110549</strain>
    </source>
</reference>
<evidence type="ECO:0000313" key="3">
    <source>
        <dbReference type="Proteomes" id="UP000023785"/>
    </source>
</evidence>
<dbReference type="Proteomes" id="UP000023785">
    <property type="component" value="Unassembled WGS sequence"/>
</dbReference>
<dbReference type="HOGENOM" id="CLU_382494_0_0_6"/>
<dbReference type="PATRIC" id="fig|1392540.3.peg.678"/>
<comment type="caution">
    <text evidence="2">The sequence shown here is derived from an EMBL/GenBank/DDBJ whole genome shotgun (WGS) entry which is preliminary data.</text>
</comment>
<organism evidence="2 3">
    <name type="scientific">Acinetobacter nectaris CIP 110549</name>
    <dbReference type="NCBI Taxonomy" id="1392540"/>
    <lineage>
        <taxon>Bacteria</taxon>
        <taxon>Pseudomonadati</taxon>
        <taxon>Pseudomonadota</taxon>
        <taxon>Gammaproteobacteria</taxon>
        <taxon>Moraxellales</taxon>
        <taxon>Moraxellaceae</taxon>
        <taxon>Acinetobacter</taxon>
    </lineage>
</organism>
<sequence>MAQAATIKDFLVALGFKTDNAGLAKMQGALQGVELKAKSLNMALGALAVGAVLAVRQTASELDKLYFSSKRIGASAENINAYGNAISQMGGSAEDAIGTLESLAEKMRNSPGYEGMLNSLGVKTKDSNGALRDRVEVMKDLSTTLAKMPSYQANAYANSLGIDQKTLLAMRDDKFIGNMEKYQKIQKELGMNDKLVKSGNDFMSEYRDLSMITKTGFQVIVMQVGKALIPVLKGLNHLVLMGVHAFSQMNPKIKEGLVIGLRFALLATVFSSVARAFGLFLLFIAPLKFFIRLLGLLRVAFLATPLGIIAALAAGILALYDDYKTWKEGGKSFLDWSQWTKEIDWVTQKIKDFMDLISSLTGKAIEFVQKLVHDPKGTLKDIKDGTVHLARDFINWTRGTAHAAVGGVKGAATQYSQNYTSKNFTNEKAKVIQETAKRIGVDPNDLAAVISFETGGTFSPSAKNKKSSATGLIQFMKGIGGVKNKYYGMTRDQFSSLSFAEQMKYVERYYKERGFKEGGSYSVGDVYGAVTGWGYKKATAAYDLNKVWDSNHDGIITKGEMVQNPSFKAHQRSYFSKPNFGIGSPQINSFAPPRGNPNKSQINSTKSFASNVTIHQEYNTTMTVNGAKDPQESANAVKRSQDNAKIFLARNTRGVMA</sequence>
<dbReference type="InterPro" id="IPR018247">
    <property type="entry name" value="EF_Hand_1_Ca_BS"/>
</dbReference>
<gene>
    <name evidence="2" type="ORF">P256_00698</name>
</gene>
<keyword evidence="1" id="KW-1133">Transmembrane helix</keyword>
<keyword evidence="1" id="KW-0812">Transmembrane</keyword>
<dbReference type="EMBL" id="AYER01000003">
    <property type="protein sequence ID" value="ESK40251.1"/>
    <property type="molecule type" value="Genomic_DNA"/>
</dbReference>
<keyword evidence="3" id="KW-1185">Reference proteome</keyword>
<evidence type="ECO:0008006" key="4">
    <source>
        <dbReference type="Google" id="ProtNLM"/>
    </source>
</evidence>
<dbReference type="RefSeq" id="WP_023272292.1">
    <property type="nucleotide sequence ID" value="NZ_KI530712.1"/>
</dbReference>
<dbReference type="Gene3D" id="1.10.530.10">
    <property type="match status" value="1"/>
</dbReference>
<evidence type="ECO:0000313" key="2">
    <source>
        <dbReference type="EMBL" id="ESK40251.1"/>
    </source>
</evidence>
<proteinExistence type="predicted"/>
<dbReference type="eggNOG" id="COG5283">
    <property type="taxonomic scope" value="Bacteria"/>
</dbReference>
<accession>V2TQ76</accession>
<dbReference type="InterPro" id="IPR023346">
    <property type="entry name" value="Lysozyme-like_dom_sf"/>
</dbReference>
<evidence type="ECO:0000256" key="1">
    <source>
        <dbReference type="SAM" id="Phobius"/>
    </source>
</evidence>
<dbReference type="PROSITE" id="PS00018">
    <property type="entry name" value="EF_HAND_1"/>
    <property type="match status" value="1"/>
</dbReference>
<dbReference type="STRING" id="1392540.P256_00698"/>
<dbReference type="eggNOG" id="COG0739">
    <property type="taxonomic scope" value="Bacteria"/>
</dbReference>